<keyword evidence="2" id="KW-1185">Reference proteome</keyword>
<accession>A0A176RT02</accession>
<dbReference type="Gene3D" id="3.20.20.70">
    <property type="entry name" value="Aldolase class I"/>
    <property type="match status" value="1"/>
</dbReference>
<sequence>AAQALINRMGFNNQGIDRLLENVQKARFDGILGINIGKNFDTPLEKVPFERANFLPSFYIPHFKCVIPTPREGSATVGRKHH</sequence>
<reference evidence="1 2" key="1">
    <citation type="submission" date="2016-05" db="EMBL/GenBank/DDBJ databases">
        <title>Single-cell genome of chain-forming Candidatus Thiomargarita nelsonii and comparison to other large sulfur-oxidizing bacteria.</title>
        <authorList>
            <person name="Winkel M."/>
            <person name="Salman V."/>
            <person name="Woyke T."/>
            <person name="Schulz-Vogt H."/>
            <person name="Richter M."/>
            <person name="Flood B."/>
            <person name="Bailey J."/>
            <person name="Amann R."/>
            <person name="Mussmann M."/>
        </authorList>
    </citation>
    <scope>NUCLEOTIDE SEQUENCE [LARGE SCALE GENOMIC DNA]</scope>
    <source>
        <strain evidence="1 2">THI036</strain>
    </source>
</reference>
<proteinExistence type="predicted"/>
<protein>
    <submittedName>
        <fullName evidence="1">Dihydroorotate dehydrogenase 2</fullName>
    </submittedName>
</protein>
<feature type="non-terminal residue" evidence="1">
    <location>
        <position position="1"/>
    </location>
</feature>
<evidence type="ECO:0000313" key="2">
    <source>
        <dbReference type="Proteomes" id="UP000076962"/>
    </source>
</evidence>
<comment type="caution">
    <text evidence="1">The sequence shown here is derived from an EMBL/GenBank/DDBJ whole genome shotgun (WGS) entry which is preliminary data.</text>
</comment>
<dbReference type="Proteomes" id="UP000076962">
    <property type="component" value="Unassembled WGS sequence"/>
</dbReference>
<dbReference type="InterPro" id="IPR013785">
    <property type="entry name" value="Aldolase_TIM"/>
</dbReference>
<dbReference type="AlphaFoldDB" id="A0A176RT02"/>
<dbReference type="EMBL" id="LUTY01003064">
    <property type="protein sequence ID" value="OAD18847.1"/>
    <property type="molecule type" value="Genomic_DNA"/>
</dbReference>
<evidence type="ECO:0000313" key="1">
    <source>
        <dbReference type="EMBL" id="OAD18847.1"/>
    </source>
</evidence>
<dbReference type="PATRIC" id="fig|1003181.4.peg.7368"/>
<gene>
    <name evidence="1" type="ORF">THIOM_005546</name>
</gene>
<organism evidence="1 2">
    <name type="scientific">Candidatus Thiomargarita nelsonii</name>
    <dbReference type="NCBI Taxonomy" id="1003181"/>
    <lineage>
        <taxon>Bacteria</taxon>
        <taxon>Pseudomonadati</taxon>
        <taxon>Pseudomonadota</taxon>
        <taxon>Gammaproteobacteria</taxon>
        <taxon>Thiotrichales</taxon>
        <taxon>Thiotrichaceae</taxon>
        <taxon>Thiomargarita</taxon>
    </lineage>
</organism>
<dbReference type="SUPFAM" id="SSF51395">
    <property type="entry name" value="FMN-linked oxidoreductases"/>
    <property type="match status" value="1"/>
</dbReference>
<name>A0A176RT02_9GAMM</name>